<organism evidence="2 3">
    <name type="scientific">Eucalyptus globulus</name>
    <name type="common">Tasmanian blue gum</name>
    <dbReference type="NCBI Taxonomy" id="34317"/>
    <lineage>
        <taxon>Eukaryota</taxon>
        <taxon>Viridiplantae</taxon>
        <taxon>Streptophyta</taxon>
        <taxon>Embryophyta</taxon>
        <taxon>Tracheophyta</taxon>
        <taxon>Spermatophyta</taxon>
        <taxon>Magnoliopsida</taxon>
        <taxon>eudicotyledons</taxon>
        <taxon>Gunneridae</taxon>
        <taxon>Pentapetalae</taxon>
        <taxon>rosids</taxon>
        <taxon>malvids</taxon>
        <taxon>Myrtales</taxon>
        <taxon>Myrtaceae</taxon>
        <taxon>Myrtoideae</taxon>
        <taxon>Eucalypteae</taxon>
        <taxon>Eucalyptus</taxon>
    </lineage>
</organism>
<protein>
    <submittedName>
        <fullName evidence="2">Uncharacterized protein</fullName>
    </submittedName>
</protein>
<gene>
    <name evidence="2" type="ORF">ACJRO7_015432</name>
</gene>
<feature type="non-terminal residue" evidence="2">
    <location>
        <position position="1"/>
    </location>
</feature>
<accession>A0ABD3L460</accession>
<keyword evidence="3" id="KW-1185">Reference proteome</keyword>
<evidence type="ECO:0000313" key="2">
    <source>
        <dbReference type="EMBL" id="KAL3746469.1"/>
    </source>
</evidence>
<dbReference type="AlphaFoldDB" id="A0ABD3L460"/>
<dbReference type="Proteomes" id="UP001634007">
    <property type="component" value="Unassembled WGS sequence"/>
</dbReference>
<evidence type="ECO:0000256" key="1">
    <source>
        <dbReference type="SAM" id="MobiDB-lite"/>
    </source>
</evidence>
<reference evidence="2 3" key="1">
    <citation type="submission" date="2024-11" db="EMBL/GenBank/DDBJ databases">
        <title>Chromosome-level genome assembly of Eucalyptus globulus Labill. provides insights into its genome evolution.</title>
        <authorList>
            <person name="Li X."/>
        </authorList>
    </citation>
    <scope>NUCLEOTIDE SEQUENCE [LARGE SCALE GENOMIC DNA]</scope>
    <source>
        <strain evidence="2">CL2024</strain>
        <tissue evidence="2">Fresh tender leaves</tissue>
    </source>
</reference>
<sequence length="59" mass="6481">EVMDTLGQPSGKFDYMVKYSAPPSFYFDARNIVPSGWDGMDDPTPSKTESSDDTLEGIS</sequence>
<dbReference type="EMBL" id="JBJKBG010000003">
    <property type="protein sequence ID" value="KAL3746469.1"/>
    <property type="molecule type" value="Genomic_DNA"/>
</dbReference>
<comment type="caution">
    <text evidence="2">The sequence shown here is derived from an EMBL/GenBank/DDBJ whole genome shotgun (WGS) entry which is preliminary data.</text>
</comment>
<name>A0ABD3L460_EUCGL</name>
<evidence type="ECO:0000313" key="3">
    <source>
        <dbReference type="Proteomes" id="UP001634007"/>
    </source>
</evidence>
<proteinExistence type="predicted"/>
<feature type="non-terminal residue" evidence="2">
    <location>
        <position position="59"/>
    </location>
</feature>
<feature type="region of interest" description="Disordered" evidence="1">
    <location>
        <begin position="36"/>
        <end position="59"/>
    </location>
</feature>